<sequence>MSVAESIETPVEVAAENIGGIDSTRVSLEPGINVLTGRNATNRTSFLQAIMAALGSDRPSLKGDADEGSVELSFDDGHYRRSLYRRNDTVVFDGEPYLEEPELADLFAFLLESNEARRAVSRGDDLRELIMRPIDTDEIQAEIRQLEDEKREIDDRLDHLDDLKNELPGLEERRVSIDDEIENLEAELEEVEAELEELDADVEESQSRKEELESTFADLRSARRELESIEYDLETERESRTELENERDRLETDLDDLTDEEDGDESPERLQGRVQELRERKRDLDTTLNELQSVIRFNEERLEDGGIDLGDTMDEDDAVTDRLLAGDSEVVCWTCGSEVERDAIESTLERLQELHQSKLADRNDLQEKIDDLTSRQKELRQRQNRRERLEERLDSIEDDLAAHGDRIDDLEDERSDQEQRVEELEDDTESFDDTDYSEVLEAHRDANGLEIEIENLEGERTEVDDRIAELEATIEEREELDDRREEITDELADLRTRVDRIEDDAVEAFNEHMSSILSILDYANIDRIWIERREGTVKEGRRKVERTAFDLHVIRSTADGTSYEDRIEHLSESEREVTGLVFALAGYLVHDVYEQVPFMLLDSLEAIDSDRIAALVEYFETYADCLVVALLPEDASALDDAHNYVTEI</sequence>
<organism evidence="5 6">
    <name type="scientific">Saliphagus infecundisoli</name>
    <dbReference type="NCBI Taxonomy" id="1849069"/>
    <lineage>
        <taxon>Archaea</taxon>
        <taxon>Methanobacteriati</taxon>
        <taxon>Methanobacteriota</taxon>
        <taxon>Stenosarchaea group</taxon>
        <taxon>Halobacteria</taxon>
        <taxon>Halobacteriales</taxon>
        <taxon>Natrialbaceae</taxon>
        <taxon>Saliphagus</taxon>
    </lineage>
</organism>
<dbReference type="PANTHER" id="PTHR32114">
    <property type="entry name" value="ABC TRANSPORTER ABCH.3"/>
    <property type="match status" value="1"/>
</dbReference>
<dbReference type="NCBIfam" id="NF045487">
    <property type="entry name" value="ASRP"/>
    <property type="match status" value="1"/>
</dbReference>
<dbReference type="Gene3D" id="3.40.50.300">
    <property type="entry name" value="P-loop containing nucleotide triphosphate hydrolases"/>
    <property type="match status" value="2"/>
</dbReference>
<dbReference type="Pfam" id="PF13476">
    <property type="entry name" value="AAA_23"/>
    <property type="match status" value="1"/>
</dbReference>
<reference evidence="5 6" key="1">
    <citation type="journal article" date="2019" name="Int. J. Syst. Evol. Microbiol.">
        <title>The Global Catalogue of Microorganisms (GCM) 10K type strain sequencing project: providing services to taxonomists for standard genome sequencing and annotation.</title>
        <authorList>
            <consortium name="The Broad Institute Genomics Platform"/>
            <consortium name="The Broad Institute Genome Sequencing Center for Infectious Disease"/>
            <person name="Wu L."/>
            <person name="Ma J."/>
        </authorList>
    </citation>
    <scope>NUCLEOTIDE SEQUENCE [LARGE SCALE GENOMIC DNA]</scope>
    <source>
        <strain evidence="5 6">CGMCC 1.15824</strain>
    </source>
</reference>
<comment type="caution">
    <text evidence="5">The sequence shown here is derived from an EMBL/GenBank/DDBJ whole genome shotgun (WGS) entry which is preliminary data.</text>
</comment>
<feature type="compositionally biased region" description="Basic and acidic residues" evidence="3">
    <location>
        <begin position="234"/>
        <end position="252"/>
    </location>
</feature>
<feature type="region of interest" description="Disordered" evidence="3">
    <location>
        <begin position="234"/>
        <end position="273"/>
    </location>
</feature>
<dbReference type="EMBL" id="JBHSJG010000054">
    <property type="protein sequence ID" value="MFC4989775.1"/>
    <property type="molecule type" value="Genomic_DNA"/>
</dbReference>
<feature type="region of interest" description="Disordered" evidence="3">
    <location>
        <begin position="400"/>
        <end position="432"/>
    </location>
</feature>
<feature type="compositionally biased region" description="Acidic residues" evidence="3">
    <location>
        <begin position="423"/>
        <end position="432"/>
    </location>
</feature>
<evidence type="ECO:0000256" key="2">
    <source>
        <dbReference type="ARBA" id="ARBA00049666"/>
    </source>
</evidence>
<comment type="similarity">
    <text evidence="2">Belongs to the Sph1/Sph2 family.</text>
</comment>
<protein>
    <submittedName>
        <fullName evidence="5">Archaea-specific SMC-related protein</fullName>
    </submittedName>
</protein>
<evidence type="ECO:0000259" key="4">
    <source>
        <dbReference type="Pfam" id="PF13476"/>
    </source>
</evidence>
<dbReference type="SUPFAM" id="SSF57997">
    <property type="entry name" value="Tropomyosin"/>
    <property type="match status" value="1"/>
</dbReference>
<evidence type="ECO:0000313" key="5">
    <source>
        <dbReference type="EMBL" id="MFC4989775.1"/>
    </source>
</evidence>
<feature type="compositionally biased region" description="Acidic residues" evidence="3">
    <location>
        <begin position="253"/>
        <end position="265"/>
    </location>
</feature>
<evidence type="ECO:0000256" key="1">
    <source>
        <dbReference type="ARBA" id="ARBA00023054"/>
    </source>
</evidence>
<gene>
    <name evidence="5" type="ORF">ACFPFO_18830</name>
</gene>
<dbReference type="RefSeq" id="WP_224828188.1">
    <property type="nucleotide sequence ID" value="NZ_JAIVEF010000004.1"/>
</dbReference>
<dbReference type="SUPFAM" id="SSF52540">
    <property type="entry name" value="P-loop containing nucleoside triphosphate hydrolases"/>
    <property type="match status" value="1"/>
</dbReference>
<dbReference type="InterPro" id="IPR027417">
    <property type="entry name" value="P-loop_NTPase"/>
</dbReference>
<dbReference type="Proteomes" id="UP001595925">
    <property type="component" value="Unassembled WGS sequence"/>
</dbReference>
<proteinExistence type="inferred from homology"/>
<dbReference type="PANTHER" id="PTHR32114:SF2">
    <property type="entry name" value="ABC TRANSPORTER ABCH.3"/>
    <property type="match status" value="1"/>
</dbReference>
<feature type="domain" description="Rad50/SbcC-type AAA" evidence="4">
    <location>
        <begin position="16"/>
        <end position="227"/>
    </location>
</feature>
<dbReference type="InterPro" id="IPR038729">
    <property type="entry name" value="Rad50/SbcC_AAA"/>
</dbReference>
<evidence type="ECO:0000313" key="6">
    <source>
        <dbReference type="Proteomes" id="UP001595925"/>
    </source>
</evidence>
<accession>A0ABD5QJJ1</accession>
<keyword evidence="1" id="KW-0175">Coiled coil</keyword>
<name>A0ABD5QJJ1_9EURY</name>
<keyword evidence="6" id="KW-1185">Reference proteome</keyword>
<dbReference type="AlphaFoldDB" id="A0ABD5QJJ1"/>
<evidence type="ECO:0000256" key="3">
    <source>
        <dbReference type="SAM" id="MobiDB-lite"/>
    </source>
</evidence>